<accession>A0A9P8QL01</accession>
<dbReference type="Gene3D" id="3.30.420.10">
    <property type="entry name" value="Ribonuclease H-like superfamily/Ribonuclease H"/>
    <property type="match status" value="1"/>
</dbReference>
<dbReference type="PANTHER" id="PTHR28083:SF1">
    <property type="entry name" value="GOOD FOR FULL DBP5 ACTIVITY PROTEIN 2"/>
    <property type="match status" value="1"/>
</dbReference>
<dbReference type="AlphaFoldDB" id="A0A9P8QL01"/>
<dbReference type="Proteomes" id="UP000827724">
    <property type="component" value="Unassembled WGS sequence"/>
</dbReference>
<dbReference type="EMBL" id="JAIWOZ010000005">
    <property type="protein sequence ID" value="KAH6605055.1"/>
    <property type="molecule type" value="Genomic_DNA"/>
</dbReference>
<evidence type="ECO:0000313" key="2">
    <source>
        <dbReference type="EMBL" id="KAH6605055.1"/>
    </source>
</evidence>
<dbReference type="OrthoDB" id="5953249at2759"/>
<dbReference type="InterPro" id="IPR012337">
    <property type="entry name" value="RNaseH-like_sf"/>
</dbReference>
<dbReference type="InterPro" id="IPR040151">
    <property type="entry name" value="Gfd2/YDR514C-like"/>
</dbReference>
<evidence type="ECO:0000313" key="3">
    <source>
        <dbReference type="Proteomes" id="UP000827724"/>
    </source>
</evidence>
<dbReference type="InterPro" id="IPR036397">
    <property type="entry name" value="RNaseH_sf"/>
</dbReference>
<name>A0A9P8QL01_9HYPO</name>
<dbReference type="PANTHER" id="PTHR28083">
    <property type="entry name" value="GOOD FOR FULL DBP5 ACTIVITY PROTEIN 2"/>
    <property type="match status" value="1"/>
</dbReference>
<comment type="caution">
    <text evidence="2">The sequence shown here is derived from an EMBL/GenBank/DDBJ whole genome shotgun (WGS) entry which is preliminary data.</text>
</comment>
<keyword evidence="3" id="KW-1185">Reference proteome</keyword>
<dbReference type="SUPFAM" id="SSF53098">
    <property type="entry name" value="Ribonuclease H-like"/>
    <property type="match status" value="1"/>
</dbReference>
<feature type="domain" description="Gfd2/YDR514C-like C-terminal" evidence="1">
    <location>
        <begin position="11"/>
        <end position="99"/>
    </location>
</feature>
<gene>
    <name evidence="2" type="ORF">Trco_006762</name>
</gene>
<protein>
    <recommendedName>
        <fullName evidence="1">Gfd2/YDR514C-like C-terminal domain-containing protein</fullName>
    </recommendedName>
</protein>
<sequence length="139" mass="15201">MQPLPAIAAQISALTQGRDYVLVAHGAKEDVKFLGNLDASIAAGACYILDTVKAAQYTLQLHYRYSLEKLPGALSIPWDRFRPHAAGNDAFFALECLLMIAARDMSNARTSGNQEEIGARSSTVTNTRIRLLVPHTYHS</sequence>
<dbReference type="InterPro" id="IPR048519">
    <property type="entry name" value="Gfd2/YDR514C-like_C"/>
</dbReference>
<dbReference type="Pfam" id="PF21762">
    <property type="entry name" value="DEDDh_C"/>
    <property type="match status" value="1"/>
</dbReference>
<evidence type="ECO:0000259" key="1">
    <source>
        <dbReference type="Pfam" id="PF21762"/>
    </source>
</evidence>
<dbReference type="GO" id="GO:0003676">
    <property type="term" value="F:nucleic acid binding"/>
    <property type="evidence" value="ECO:0007669"/>
    <property type="project" value="InterPro"/>
</dbReference>
<organism evidence="2 3">
    <name type="scientific">Trichoderma cornu-damae</name>
    <dbReference type="NCBI Taxonomy" id="654480"/>
    <lineage>
        <taxon>Eukaryota</taxon>
        <taxon>Fungi</taxon>
        <taxon>Dikarya</taxon>
        <taxon>Ascomycota</taxon>
        <taxon>Pezizomycotina</taxon>
        <taxon>Sordariomycetes</taxon>
        <taxon>Hypocreomycetidae</taxon>
        <taxon>Hypocreales</taxon>
        <taxon>Hypocreaceae</taxon>
        <taxon>Trichoderma</taxon>
    </lineage>
</organism>
<reference evidence="2" key="1">
    <citation type="submission" date="2021-08" db="EMBL/GenBank/DDBJ databases">
        <title>Chromosome-Level Trichoderma cornu-damae using Hi-C Data.</title>
        <authorList>
            <person name="Kim C.S."/>
        </authorList>
    </citation>
    <scope>NUCLEOTIDE SEQUENCE</scope>
    <source>
        <strain evidence="2">KA19-0412C</strain>
    </source>
</reference>
<proteinExistence type="predicted"/>